<protein>
    <submittedName>
        <fullName evidence="3">Creb/atf bzip transcription factor</fullName>
    </submittedName>
</protein>
<keyword evidence="4" id="KW-1185">Reference proteome</keyword>
<dbReference type="EMBL" id="JAPDFW010000062">
    <property type="protein sequence ID" value="KAJ5076202.1"/>
    <property type="molecule type" value="Genomic_DNA"/>
</dbReference>
<name>A0A9Q0LNK0_ANAIG</name>
<sequence>MTKKAFKIGGKQTYFALSKFVPYLCLEIQDLDVVLQAAKDMLLFPGMISENSDRILQAFEVNNIKRFGSIDHVKTTHDLAVGSSTLIRTLAVLKPPVFGKCVSLLVRGAKLSQKLPSLDGKPDPLIIENINKVGEEGNEKAILSFIVSETGLKILPDLKKLSPIWSKIIDDYVSNEIIKKSMIGSGFSLGKEGKNASKIISKATSEYEQMQKAFSSGDYLATLRICHKLFTSSPDFFRDNKLDNFLKQNLLPKIGSSMFPEPISLDPIKFSSEDILESNYQKKIAVMKEVYETFPEESEIVLQIRQRIADYNRAVVHQRFLDKNLTKEAREWLENNKIHNANILMEIEMQEMGEKNKYYYSTNMNQPQVNIFPGPLMNSNQNLQQQNLQQQNLQQQNLQQQNLQQQNLQQQNYIQNFQQQNNQQNYIQNFQQQNNQQNYIQNFQQQNYNQKNIQKNPFPVQNFVNMPPQNLTIPKPVEIQLPQVPVYTNESTQLITLEEDDLDEKENSNQEKSKKKNKQKEYSLIAN</sequence>
<gene>
    <name evidence="3" type="ORF">M0811_06481</name>
</gene>
<accession>A0A9Q0LNK0</accession>
<feature type="coiled-coil region" evidence="1">
    <location>
        <begin position="376"/>
        <end position="420"/>
    </location>
</feature>
<evidence type="ECO:0000313" key="3">
    <source>
        <dbReference type="EMBL" id="KAJ5076202.1"/>
    </source>
</evidence>
<organism evidence="3 4">
    <name type="scientific">Anaeramoeba ignava</name>
    <name type="common">Anaerobic marine amoeba</name>
    <dbReference type="NCBI Taxonomy" id="1746090"/>
    <lineage>
        <taxon>Eukaryota</taxon>
        <taxon>Metamonada</taxon>
        <taxon>Anaeramoebidae</taxon>
        <taxon>Anaeramoeba</taxon>
    </lineage>
</organism>
<keyword evidence="1" id="KW-0175">Coiled coil</keyword>
<dbReference type="AlphaFoldDB" id="A0A9Q0LNK0"/>
<evidence type="ECO:0000313" key="4">
    <source>
        <dbReference type="Proteomes" id="UP001149090"/>
    </source>
</evidence>
<dbReference type="Proteomes" id="UP001149090">
    <property type="component" value="Unassembled WGS sequence"/>
</dbReference>
<feature type="region of interest" description="Disordered" evidence="2">
    <location>
        <begin position="497"/>
        <end position="527"/>
    </location>
</feature>
<reference evidence="3" key="1">
    <citation type="submission" date="2022-10" db="EMBL/GenBank/DDBJ databases">
        <title>Novel sulphate-reducing endosymbionts in the free-living metamonad Anaeramoeba.</title>
        <authorList>
            <person name="Jerlstrom-Hultqvist J."/>
            <person name="Cepicka I."/>
            <person name="Gallot-Lavallee L."/>
            <person name="Salas-Leiva D."/>
            <person name="Curtis B.A."/>
            <person name="Zahonova K."/>
            <person name="Pipaliya S."/>
            <person name="Dacks J."/>
            <person name="Roger A.J."/>
        </authorList>
    </citation>
    <scope>NUCLEOTIDE SEQUENCE</scope>
    <source>
        <strain evidence="3">BMAN</strain>
    </source>
</reference>
<evidence type="ECO:0000256" key="2">
    <source>
        <dbReference type="SAM" id="MobiDB-lite"/>
    </source>
</evidence>
<comment type="caution">
    <text evidence="3">The sequence shown here is derived from an EMBL/GenBank/DDBJ whole genome shotgun (WGS) entry which is preliminary data.</text>
</comment>
<proteinExistence type="predicted"/>
<evidence type="ECO:0000256" key="1">
    <source>
        <dbReference type="SAM" id="Coils"/>
    </source>
</evidence>